<feature type="compositionally biased region" description="Polar residues" evidence="5">
    <location>
        <begin position="520"/>
        <end position="550"/>
    </location>
</feature>
<evidence type="ECO:0000313" key="9">
    <source>
        <dbReference type="Proteomes" id="UP000019373"/>
    </source>
</evidence>
<feature type="transmembrane region" description="Helical" evidence="6">
    <location>
        <begin position="152"/>
        <end position="174"/>
    </location>
</feature>
<dbReference type="PANTHER" id="PTHR28013">
    <property type="entry name" value="PROTEIN DCV1-RELATED"/>
    <property type="match status" value="1"/>
</dbReference>
<dbReference type="OrthoDB" id="2354757at2759"/>
<dbReference type="eggNOG" id="ENOG502S0P7">
    <property type="taxonomic scope" value="Eukaryota"/>
</dbReference>
<dbReference type="AlphaFoldDB" id="U1HQD1"/>
<feature type="compositionally biased region" description="Polar residues" evidence="5">
    <location>
        <begin position="200"/>
        <end position="214"/>
    </location>
</feature>
<dbReference type="EMBL" id="KE721068">
    <property type="protein sequence ID" value="ERF72620.1"/>
    <property type="molecule type" value="Genomic_DNA"/>
</dbReference>
<feature type="compositionally biased region" description="Low complexity" evidence="5">
    <location>
        <begin position="757"/>
        <end position="767"/>
    </location>
</feature>
<keyword evidence="7" id="KW-0732">Signal</keyword>
<feature type="transmembrane region" description="Helical" evidence="6">
    <location>
        <begin position="120"/>
        <end position="146"/>
    </location>
</feature>
<sequence length="802" mass="84624">MLRPATPLTILLLASFILLLLSVLSTPIIKGVPIANFKDVNFGVFGYCTPEDCSGPRIGYNTDDLFGTSKGATDFSLPSAARHSLSALLVVHPIAALFNLVCLGLAGAAHLHSPSHSARYLLALLILLLPTLLVTLLAFLVDILLFVPHLQWGGWIVLASTILITASGVVTCAMRRTLVSRKARKKRIAENAEMSGENFYNRQNSMKVDATSQRTSDEPKPPLVNGAPGSDTLPTFVTYNKEHGISVERFDLGQRTPSTKMNGGPVGYRGSNGDALGPVRSRSQDQYKGARDDFESSLPSSGVMDAAPPNLSRGPSDPDLRQRPSRDRMDGTPGGPRGGFGYGGPRGRGGYPLRGSYGPPRGGMGGPRGGPNHAMSRGGYHDGRGSHYNSQMRGGAMAAGVGPGPAAGALMGRPQQGPPPGYPPQGQRFSPEGYGSQENLRRFPSQGYGAPGDLQQQQYSGVQMRRPSPGPTPPLPQDAPFVGQAVEMNAATGRISQAASRPQDGEMVHDTVTMRPGQPSPGNQYSSPEGPRSPSNTGEPTGPTSPSSMYSHAPEGYVPPRAAWTKNSRTHSPQRSLSRPGPSPAGVSSGSSSSNVNSNSSSGRVPVHNPTHRRTSSHYYEDVDPRFSEVHINATPPPDQEPTLPISLLPGGPSASHRQLAPPSGAGLLQPNPSDENLQDGTRSPTGSEISHFTSVSQRGVNPSWRPGSEDIRGMPSGPSGPPSAMRRPMPANAGYGGSTRENRDVLLQGNPDFEIPGMRPPGRAGPHAGGVGRVPMQRPPPDMDMNGPVNGLTSTGRYPHP</sequence>
<keyword evidence="9" id="KW-1185">Reference proteome</keyword>
<dbReference type="RefSeq" id="XP_007801697.1">
    <property type="nucleotide sequence ID" value="XM_007803506.1"/>
</dbReference>
<feature type="compositionally biased region" description="Low complexity" evidence="5">
    <location>
        <begin position="714"/>
        <end position="732"/>
    </location>
</feature>
<dbReference type="InterPro" id="IPR051380">
    <property type="entry name" value="pH-response_reg_palI/RIM9"/>
</dbReference>
<feature type="chain" id="PRO_5004612395" description="PH-response regulator protein palI/RIM9" evidence="7">
    <location>
        <begin position="26"/>
        <end position="802"/>
    </location>
</feature>
<keyword evidence="3 6" id="KW-1133">Transmembrane helix</keyword>
<evidence type="ECO:0000256" key="7">
    <source>
        <dbReference type="SAM" id="SignalP"/>
    </source>
</evidence>
<dbReference type="Proteomes" id="UP000019373">
    <property type="component" value="Unassembled WGS sequence"/>
</dbReference>
<feature type="compositionally biased region" description="Basic and acidic residues" evidence="5">
    <location>
        <begin position="282"/>
        <end position="294"/>
    </location>
</feature>
<dbReference type="GO" id="GO:0035838">
    <property type="term" value="C:growing cell tip"/>
    <property type="evidence" value="ECO:0007669"/>
    <property type="project" value="TreeGrafter"/>
</dbReference>
<feature type="transmembrane region" description="Helical" evidence="6">
    <location>
        <begin position="85"/>
        <end position="108"/>
    </location>
</feature>
<evidence type="ECO:0000313" key="8">
    <source>
        <dbReference type="EMBL" id="ERF72620.1"/>
    </source>
</evidence>
<evidence type="ECO:0000256" key="2">
    <source>
        <dbReference type="ARBA" id="ARBA00022692"/>
    </source>
</evidence>
<feature type="compositionally biased region" description="Gly residues" evidence="5">
    <location>
        <begin position="332"/>
        <end position="352"/>
    </location>
</feature>
<keyword evidence="2 6" id="KW-0812">Transmembrane</keyword>
<proteinExistence type="predicted"/>
<organism evidence="8 9">
    <name type="scientific">Endocarpon pusillum (strain Z07020 / HMAS-L-300199)</name>
    <name type="common">Lichen-forming fungus</name>
    <dbReference type="NCBI Taxonomy" id="1263415"/>
    <lineage>
        <taxon>Eukaryota</taxon>
        <taxon>Fungi</taxon>
        <taxon>Dikarya</taxon>
        <taxon>Ascomycota</taxon>
        <taxon>Pezizomycotina</taxon>
        <taxon>Eurotiomycetes</taxon>
        <taxon>Chaetothyriomycetidae</taxon>
        <taxon>Verrucariales</taxon>
        <taxon>Verrucariaceae</taxon>
        <taxon>Endocarpon</taxon>
    </lineage>
</organism>
<feature type="compositionally biased region" description="Low complexity" evidence="5">
    <location>
        <begin position="394"/>
        <end position="415"/>
    </location>
</feature>
<keyword evidence="4 6" id="KW-0472">Membrane</keyword>
<evidence type="ECO:0000256" key="6">
    <source>
        <dbReference type="SAM" id="Phobius"/>
    </source>
</evidence>
<feature type="compositionally biased region" description="Gly residues" evidence="5">
    <location>
        <begin position="360"/>
        <end position="369"/>
    </location>
</feature>
<dbReference type="InterPro" id="IPR009571">
    <property type="entry name" value="SUR7/Rim9-like_fungi"/>
</dbReference>
<feature type="compositionally biased region" description="Basic and acidic residues" evidence="5">
    <location>
        <begin position="619"/>
        <end position="629"/>
    </location>
</feature>
<gene>
    <name evidence="8" type="ORF">EPUS_05674</name>
</gene>
<name>U1HQD1_ENDPU</name>
<evidence type="ECO:0000256" key="1">
    <source>
        <dbReference type="ARBA" id="ARBA00004141"/>
    </source>
</evidence>
<dbReference type="HOGENOM" id="CLU_016694_1_0_1"/>
<dbReference type="GO" id="GO:0032153">
    <property type="term" value="C:cell division site"/>
    <property type="evidence" value="ECO:0007669"/>
    <property type="project" value="TreeGrafter"/>
</dbReference>
<protein>
    <recommendedName>
        <fullName evidence="10">PH-response regulator protein palI/RIM9</fullName>
    </recommendedName>
</protein>
<feature type="compositionally biased region" description="Pro residues" evidence="5">
    <location>
        <begin position="468"/>
        <end position="477"/>
    </location>
</feature>
<comment type="subcellular location">
    <subcellularLocation>
        <location evidence="1">Membrane</location>
        <topology evidence="1">Multi-pass membrane protein</topology>
    </subcellularLocation>
</comment>
<dbReference type="OMA" id="VFGYCKG"/>
<reference evidence="9" key="1">
    <citation type="journal article" date="2014" name="BMC Genomics">
        <title>Genome characteristics reveal the impact of lichenization on lichen-forming fungus Endocarpon pusillum Hedwig (Verrucariales, Ascomycota).</title>
        <authorList>
            <person name="Wang Y.-Y."/>
            <person name="Liu B."/>
            <person name="Zhang X.-Y."/>
            <person name="Zhou Q.-M."/>
            <person name="Zhang T."/>
            <person name="Li H."/>
            <person name="Yu Y.-F."/>
            <person name="Zhang X.-L."/>
            <person name="Hao X.-Y."/>
            <person name="Wang M."/>
            <person name="Wang L."/>
            <person name="Wei J.-C."/>
        </authorList>
    </citation>
    <scope>NUCLEOTIDE SEQUENCE [LARGE SCALE GENOMIC DNA]</scope>
    <source>
        <strain evidence="9">Z07020 / HMAS-L-300199</strain>
    </source>
</reference>
<feature type="region of interest" description="Disordered" evidence="5">
    <location>
        <begin position="494"/>
        <end position="802"/>
    </location>
</feature>
<feature type="region of interest" description="Disordered" evidence="5">
    <location>
        <begin position="248"/>
        <end position="480"/>
    </location>
</feature>
<feature type="signal peptide" evidence="7">
    <location>
        <begin position="1"/>
        <end position="25"/>
    </location>
</feature>
<dbReference type="GO" id="GO:0005886">
    <property type="term" value="C:plasma membrane"/>
    <property type="evidence" value="ECO:0007669"/>
    <property type="project" value="InterPro"/>
</dbReference>
<evidence type="ECO:0000256" key="5">
    <source>
        <dbReference type="SAM" id="MobiDB-lite"/>
    </source>
</evidence>
<evidence type="ECO:0008006" key="10">
    <source>
        <dbReference type="Google" id="ProtNLM"/>
    </source>
</evidence>
<accession>U1HQD1</accession>
<dbReference type="Pfam" id="PF06687">
    <property type="entry name" value="SUR7"/>
    <property type="match status" value="1"/>
</dbReference>
<feature type="region of interest" description="Disordered" evidence="5">
    <location>
        <begin position="200"/>
        <end position="236"/>
    </location>
</feature>
<feature type="compositionally biased region" description="Polar residues" evidence="5">
    <location>
        <begin position="565"/>
        <end position="577"/>
    </location>
</feature>
<feature type="compositionally biased region" description="Basic and acidic residues" evidence="5">
    <location>
        <begin position="316"/>
        <end position="330"/>
    </location>
</feature>
<dbReference type="GeneID" id="19240622"/>
<dbReference type="PANTHER" id="PTHR28013:SF3">
    <property type="entry name" value="PROTEIN DCV1-RELATED"/>
    <property type="match status" value="1"/>
</dbReference>
<evidence type="ECO:0000256" key="4">
    <source>
        <dbReference type="ARBA" id="ARBA00023136"/>
    </source>
</evidence>
<feature type="compositionally biased region" description="Polar residues" evidence="5">
    <location>
        <begin position="792"/>
        <end position="802"/>
    </location>
</feature>
<feature type="compositionally biased region" description="Polar residues" evidence="5">
    <location>
        <begin position="671"/>
        <end position="701"/>
    </location>
</feature>
<evidence type="ECO:0000256" key="3">
    <source>
        <dbReference type="ARBA" id="ARBA00022989"/>
    </source>
</evidence>
<feature type="compositionally biased region" description="Low complexity" evidence="5">
    <location>
        <begin position="578"/>
        <end position="607"/>
    </location>
</feature>